<evidence type="ECO:0000313" key="26">
    <source>
        <dbReference type="EMBL" id="KAF9665854.1"/>
    </source>
</evidence>
<organism evidence="26 27">
    <name type="scientific">Salix dunnii</name>
    <dbReference type="NCBI Taxonomy" id="1413687"/>
    <lineage>
        <taxon>Eukaryota</taxon>
        <taxon>Viridiplantae</taxon>
        <taxon>Streptophyta</taxon>
        <taxon>Embryophyta</taxon>
        <taxon>Tracheophyta</taxon>
        <taxon>Spermatophyta</taxon>
        <taxon>Magnoliopsida</taxon>
        <taxon>eudicotyledons</taxon>
        <taxon>Gunneridae</taxon>
        <taxon>Pentapetalae</taxon>
        <taxon>rosids</taxon>
        <taxon>fabids</taxon>
        <taxon>Malpighiales</taxon>
        <taxon>Salicaceae</taxon>
        <taxon>Saliceae</taxon>
        <taxon>Salix</taxon>
    </lineage>
</organism>
<dbReference type="InterPro" id="IPR001220">
    <property type="entry name" value="Legume_lectin_dom"/>
</dbReference>
<feature type="transmembrane region" description="Helical" evidence="24">
    <location>
        <begin position="540"/>
        <end position="562"/>
    </location>
</feature>
<dbReference type="PANTHER" id="PTHR27007">
    <property type="match status" value="1"/>
</dbReference>
<comment type="similarity">
    <text evidence="2">Belongs to the leguminous lectin family.</text>
</comment>
<dbReference type="InterPro" id="IPR011009">
    <property type="entry name" value="Kinase-like_dom_sf"/>
</dbReference>
<dbReference type="GO" id="GO:0009626">
    <property type="term" value="P:plant-type hypersensitive response"/>
    <property type="evidence" value="ECO:0007669"/>
    <property type="project" value="UniProtKB-ARBA"/>
</dbReference>
<comment type="subunit">
    <text evidence="21">Interacts with ABCG40.</text>
</comment>
<accession>A0A835MJA1</accession>
<evidence type="ECO:0000256" key="18">
    <source>
        <dbReference type="ARBA" id="ARBA00023180"/>
    </source>
</evidence>
<dbReference type="GO" id="GO:0004674">
    <property type="term" value="F:protein serine/threonine kinase activity"/>
    <property type="evidence" value="ECO:0007669"/>
    <property type="project" value="UniProtKB-KW"/>
</dbReference>
<sequence>MGKIPVPFLRFVFSTLFTLIIHSAGGLVFNFTAFSPGDQNITYEEAYPADGAIQLTKNLRNENMTLSSGRATYHRPMQLWDKASGNLTDFTTHFSFSIDSQGRTSYGDGLAFFLGPEELPPLRFSGGSLGLLKNNHPLNTTDNQFVAVEFDIFQNDFDPPGEHTGIDINSMKSVNNITWECDIRGGKTTEAWISYNSSTHNLCVSFTGYINNTNTMEMQFLSVRDILPERVSFGFSASTGDLYAIHTIHSWDFSSSLEIDVNGTNPASPPNDGPRRNRKKERTAVAVGLGVGGGAIVVGAAMVGFVFKFLCRHEEDEEGGHVLEEYMDDEFERGTGPKKFSYQELARATNNFKDEEKLGDGGFGGVYRGFLKEIDSFVAVKRVSRASASGLLYLHEEWEQCVVNRDIKSSNIMLDSEFNAKLGDFGLARLVDHGKGSQTTVLAGTIGYMAPECALTGKASRESDVYSFGIVSLEIACGRRPINPQARNEDQGVHGALGWGAVWSADSTGGMNESSSYVYNTNSSQITKSFSVSTSFMGKLLLFVCSTLFTIIPSAAGLLFNFTAFSPGGQNITYEVDAYPAGAAIQLTRNLRNGNMNSSSGRATYHKPMQLWDNASGNLTDFTTHFSFSIDSQRRTAYGDGLAFFLGPEELPPLRFQGGSLGLLRNNQPLNTTDNQFVAVEFDIYQNYFDPPREHVGIDINSMKSVNNITWECDIRGGKTTEAWISYNSSTQNLSVSFTGYVNNTMEMQYLSHIVSLRDILPERVRFGFTASTGDSYAIHTLLSWDFSSSLDIDDNVTNPASPPNDDTRRNRKKKRTGVAVGLGVGGGAIVVGAAMVGFVFKFMCRHEEDEEGGHVLEEYMDDEFERGTGPKKFSYQELARATKNFKDEEKLGEGGFGGVYKGFLKEIDSFVAVKRVSRGSKQGIKEYAAEVKIISRLRHRNLVQLIGWCHERKELLLVYEFMPHGSLDSHLFKETSLLPWEASNEDQVSMVHWVWELYGDGKLIEAVDPRLRGDFNKAQLERLMIVGLSCAHPDEHLRPSIRQSIHVLNFDAPLPILPSKMPVPSYFAPPLSASALSIMSYGSADSRGGMNGSSSYVYSTNSSQITTSSSASSASAMLLHTG</sequence>
<evidence type="ECO:0000256" key="4">
    <source>
        <dbReference type="ARBA" id="ARBA00010217"/>
    </source>
</evidence>
<feature type="region of interest" description="Disordered" evidence="23">
    <location>
        <begin position="795"/>
        <end position="815"/>
    </location>
</feature>
<keyword evidence="7" id="KW-0808">Transferase</keyword>
<evidence type="ECO:0000256" key="23">
    <source>
        <dbReference type="SAM" id="MobiDB-lite"/>
    </source>
</evidence>
<dbReference type="FunFam" id="1.10.510.10:FF:000240">
    <property type="entry name" value="Lectin-domain containing receptor kinase A4.3"/>
    <property type="match status" value="1"/>
</dbReference>
<evidence type="ECO:0000256" key="7">
    <source>
        <dbReference type="ARBA" id="ARBA00022679"/>
    </source>
</evidence>
<comment type="subcellular location">
    <subcellularLocation>
        <location evidence="1">Cell membrane</location>
        <topology evidence="1">Single-pass type I membrane protein</topology>
    </subcellularLocation>
</comment>
<keyword evidence="9" id="KW-0732">Signal</keyword>
<comment type="caution">
    <text evidence="26">The sequence shown here is derived from an EMBL/GenBank/DDBJ whole genome shotgun (WGS) entry which is preliminary data.</text>
</comment>
<dbReference type="InterPro" id="IPR001245">
    <property type="entry name" value="Ser-Thr/Tyr_kinase_cat_dom"/>
</dbReference>
<dbReference type="EMBL" id="JADGMS010000016">
    <property type="protein sequence ID" value="KAF9665854.1"/>
    <property type="molecule type" value="Genomic_DNA"/>
</dbReference>
<feature type="transmembrane region" description="Helical" evidence="24">
    <location>
        <begin position="12"/>
        <end position="34"/>
    </location>
</feature>
<comment type="similarity">
    <text evidence="3">In the N-terminal section; belongs to the leguminous lectin family.</text>
</comment>
<evidence type="ECO:0000256" key="8">
    <source>
        <dbReference type="ARBA" id="ARBA00022692"/>
    </source>
</evidence>
<dbReference type="InterPro" id="IPR017441">
    <property type="entry name" value="Protein_kinase_ATP_BS"/>
</dbReference>
<feature type="binding site" evidence="22">
    <location>
        <position position="381"/>
    </location>
    <ligand>
        <name>ATP</name>
        <dbReference type="ChEBI" id="CHEBI:30616"/>
    </ligand>
</feature>
<keyword evidence="27" id="KW-1185">Reference proteome</keyword>
<dbReference type="InterPro" id="IPR000985">
    <property type="entry name" value="Lectin_LegA_CS"/>
</dbReference>
<evidence type="ECO:0000313" key="27">
    <source>
        <dbReference type="Proteomes" id="UP000657918"/>
    </source>
</evidence>
<keyword evidence="11 22" id="KW-0547">Nucleotide-binding</keyword>
<feature type="domain" description="Protein kinase" evidence="25">
    <location>
        <begin position="283"/>
        <end position="582"/>
    </location>
</feature>
<evidence type="ECO:0000256" key="12">
    <source>
        <dbReference type="ARBA" id="ARBA00022777"/>
    </source>
</evidence>
<dbReference type="SUPFAM" id="SSF56112">
    <property type="entry name" value="Protein kinase-like (PK-like)"/>
    <property type="match status" value="2"/>
</dbReference>
<dbReference type="Pfam" id="PF00139">
    <property type="entry name" value="Lectin_legB"/>
    <property type="match status" value="2"/>
</dbReference>
<dbReference type="InterPro" id="IPR000719">
    <property type="entry name" value="Prot_kinase_dom"/>
</dbReference>
<feature type="transmembrane region" description="Helical" evidence="24">
    <location>
        <begin position="819"/>
        <end position="841"/>
    </location>
</feature>
<evidence type="ECO:0000256" key="5">
    <source>
        <dbReference type="ARBA" id="ARBA00022475"/>
    </source>
</evidence>
<dbReference type="AlphaFoldDB" id="A0A835MJA1"/>
<keyword evidence="13" id="KW-0611">Plant defense</keyword>
<dbReference type="SMART" id="SM00220">
    <property type="entry name" value="S_TKc"/>
    <property type="match status" value="1"/>
</dbReference>
<evidence type="ECO:0000256" key="13">
    <source>
        <dbReference type="ARBA" id="ARBA00022821"/>
    </source>
</evidence>
<feature type="binding site" evidence="22">
    <location>
        <position position="915"/>
    </location>
    <ligand>
        <name>ATP</name>
        <dbReference type="ChEBI" id="CHEBI:30616"/>
    </ligand>
</feature>
<dbReference type="GO" id="GO:0005886">
    <property type="term" value="C:plasma membrane"/>
    <property type="evidence" value="ECO:0007669"/>
    <property type="project" value="UniProtKB-SubCell"/>
</dbReference>
<name>A0A835MJA1_9ROSI</name>
<reference evidence="26 27" key="1">
    <citation type="submission" date="2020-10" db="EMBL/GenBank/DDBJ databases">
        <title>Plant Genome Project.</title>
        <authorList>
            <person name="Zhang R.-G."/>
        </authorList>
    </citation>
    <scope>NUCLEOTIDE SEQUENCE [LARGE SCALE GENOMIC DNA]</scope>
    <source>
        <strain evidence="26">FAFU-HL-1</strain>
        <tissue evidence="26">Leaf</tissue>
    </source>
</reference>
<comment type="similarity">
    <text evidence="4">In the C-terminal section; belongs to the protein kinase superfamily. Ser/Thr protein kinase family.</text>
</comment>
<evidence type="ECO:0000256" key="16">
    <source>
        <dbReference type="ARBA" id="ARBA00023136"/>
    </source>
</evidence>
<comment type="function">
    <text evidence="19">Involved in resistance response to the pathogenic oomycetes Phytophthora infestans and Phytophthora capsici.</text>
</comment>
<evidence type="ECO:0000256" key="15">
    <source>
        <dbReference type="ARBA" id="ARBA00022989"/>
    </source>
</evidence>
<feature type="binding site" evidence="22">
    <location>
        <position position="308"/>
    </location>
    <ligand>
        <name>ATP</name>
        <dbReference type="ChEBI" id="CHEBI:30616"/>
    </ligand>
</feature>
<comment type="function">
    <text evidence="20">Promotes hydrogen peroxide H(2)O(2) production and cell death.</text>
</comment>
<feature type="domain" description="Protein kinase" evidence="25">
    <location>
        <begin position="886"/>
        <end position="1123"/>
    </location>
</feature>
<keyword evidence="18" id="KW-0325">Glycoprotein</keyword>
<evidence type="ECO:0000256" key="24">
    <source>
        <dbReference type="SAM" id="Phobius"/>
    </source>
</evidence>
<evidence type="ECO:0000256" key="6">
    <source>
        <dbReference type="ARBA" id="ARBA00022527"/>
    </source>
</evidence>
<dbReference type="CDD" id="cd06899">
    <property type="entry name" value="lectin_legume_LecRK_Arcelin_ConA"/>
    <property type="match status" value="2"/>
</dbReference>
<dbReference type="Proteomes" id="UP000657918">
    <property type="component" value="Chromosome 16"/>
</dbReference>
<evidence type="ECO:0000256" key="17">
    <source>
        <dbReference type="ARBA" id="ARBA00023170"/>
    </source>
</evidence>
<keyword evidence="10" id="KW-0430">Lectin</keyword>
<dbReference type="Gene3D" id="1.10.510.10">
    <property type="entry name" value="Transferase(Phosphotransferase) domain 1"/>
    <property type="match status" value="3"/>
</dbReference>
<keyword evidence="16 24" id="KW-0472">Membrane</keyword>
<keyword evidence="17" id="KW-0675">Receptor</keyword>
<dbReference type="InterPro" id="IPR050528">
    <property type="entry name" value="L-type_Lectin-RKs"/>
</dbReference>
<dbReference type="Pfam" id="PF00069">
    <property type="entry name" value="Pkinase"/>
    <property type="match status" value="1"/>
</dbReference>
<dbReference type="Gene3D" id="2.60.120.200">
    <property type="match status" value="2"/>
</dbReference>
<evidence type="ECO:0000256" key="19">
    <source>
        <dbReference type="ARBA" id="ARBA00058054"/>
    </source>
</evidence>
<evidence type="ECO:0000256" key="10">
    <source>
        <dbReference type="ARBA" id="ARBA00022734"/>
    </source>
</evidence>
<evidence type="ECO:0000256" key="11">
    <source>
        <dbReference type="ARBA" id="ARBA00022741"/>
    </source>
</evidence>
<dbReference type="GO" id="GO:0002229">
    <property type="term" value="P:defense response to oomycetes"/>
    <property type="evidence" value="ECO:0007669"/>
    <property type="project" value="UniProtKB-ARBA"/>
</dbReference>
<evidence type="ECO:0000256" key="1">
    <source>
        <dbReference type="ARBA" id="ARBA00004251"/>
    </source>
</evidence>
<dbReference type="GO" id="GO:0005524">
    <property type="term" value="F:ATP binding"/>
    <property type="evidence" value="ECO:0007669"/>
    <property type="project" value="UniProtKB-UniRule"/>
</dbReference>
<dbReference type="OrthoDB" id="842456at2759"/>
<keyword evidence="14 22" id="KW-0067">ATP-binding</keyword>
<dbReference type="SUPFAM" id="SSF49899">
    <property type="entry name" value="Concanavalin A-like lectins/glucanases"/>
    <property type="match status" value="2"/>
</dbReference>
<evidence type="ECO:0000256" key="2">
    <source>
        <dbReference type="ARBA" id="ARBA00007606"/>
    </source>
</evidence>
<dbReference type="GO" id="GO:0030246">
    <property type="term" value="F:carbohydrate binding"/>
    <property type="evidence" value="ECO:0007669"/>
    <property type="project" value="UniProtKB-KW"/>
</dbReference>
<keyword evidence="12" id="KW-0418">Kinase</keyword>
<evidence type="ECO:0000256" key="22">
    <source>
        <dbReference type="PROSITE-ProRule" id="PRU10141"/>
    </source>
</evidence>
<evidence type="ECO:0000256" key="20">
    <source>
        <dbReference type="ARBA" id="ARBA00058818"/>
    </source>
</evidence>
<keyword evidence="15 24" id="KW-1133">Transmembrane helix</keyword>
<dbReference type="PROSITE" id="PS00308">
    <property type="entry name" value="LECTIN_LEGUME_ALPHA"/>
    <property type="match status" value="2"/>
</dbReference>
<protein>
    <recommendedName>
        <fullName evidence="25">Protein kinase domain-containing protein</fullName>
    </recommendedName>
</protein>
<dbReference type="Pfam" id="PF07714">
    <property type="entry name" value="PK_Tyr_Ser-Thr"/>
    <property type="match status" value="1"/>
</dbReference>
<evidence type="ECO:0000256" key="3">
    <source>
        <dbReference type="ARBA" id="ARBA00008536"/>
    </source>
</evidence>
<dbReference type="FunFam" id="3.30.200.20:FF:000168">
    <property type="entry name" value="L-type lectin-domain containing receptor kinase IX.1"/>
    <property type="match status" value="1"/>
</dbReference>
<dbReference type="InterPro" id="IPR013320">
    <property type="entry name" value="ConA-like_dom_sf"/>
</dbReference>
<keyword evidence="8 24" id="KW-0812">Transmembrane</keyword>
<feature type="transmembrane region" description="Helical" evidence="24">
    <location>
        <begin position="284"/>
        <end position="307"/>
    </location>
</feature>
<evidence type="ECO:0000256" key="21">
    <source>
        <dbReference type="ARBA" id="ARBA00063357"/>
    </source>
</evidence>
<evidence type="ECO:0000259" key="25">
    <source>
        <dbReference type="PROSITE" id="PS50011"/>
    </source>
</evidence>
<dbReference type="PROSITE" id="PS50011">
    <property type="entry name" value="PROTEIN_KINASE_DOM"/>
    <property type="match status" value="2"/>
</dbReference>
<dbReference type="PROSITE" id="PS00107">
    <property type="entry name" value="PROTEIN_KINASE_ATP"/>
    <property type="match status" value="3"/>
</dbReference>
<evidence type="ECO:0000256" key="9">
    <source>
        <dbReference type="ARBA" id="ARBA00022729"/>
    </source>
</evidence>
<keyword evidence="6" id="KW-0723">Serine/threonine-protein kinase</keyword>
<evidence type="ECO:0000256" key="14">
    <source>
        <dbReference type="ARBA" id="ARBA00022840"/>
    </source>
</evidence>
<gene>
    <name evidence="26" type="ORF">SADUNF_Sadunf16G0168100</name>
</gene>
<keyword evidence="5" id="KW-1003">Cell membrane</keyword>
<proteinExistence type="inferred from homology"/>
<dbReference type="Gene3D" id="3.30.200.20">
    <property type="entry name" value="Phosphorylase Kinase, domain 1"/>
    <property type="match status" value="1"/>
</dbReference>
<dbReference type="FunFam" id="2.60.120.200:FF:000103">
    <property type="entry name" value="L-type lectin-domain containing receptor kinase IX.1"/>
    <property type="match status" value="2"/>
</dbReference>